<dbReference type="AlphaFoldDB" id="A0A2Y9KJ89"/>
<evidence type="ECO:0000313" key="2">
    <source>
        <dbReference type="RefSeq" id="XP_022373942.1"/>
    </source>
</evidence>
<gene>
    <name evidence="2" type="primary">LOC111157030</name>
</gene>
<dbReference type="Proteomes" id="UP000248482">
    <property type="component" value="Unplaced"/>
</dbReference>
<name>A0A2Y9KJ89_ENHLU</name>
<proteinExistence type="predicted"/>
<accession>A0A2Y9KJ89</accession>
<sequence>MFWRGFLWVFPGGSPCFFDLWVEVSGHILGISAIIFQVPFFIFPLPPPLLGFLCTNMKAFVLRSMSPRLSSFLSVVHIGSSLLFCLQGPWSSDPCLCPLPHLPALIRVITFCSFRLSHLVLSASSVFVDTQLPTEGLLKCLRAAAGEPQVGSSSVRAAGSWVCRLSFPIQSERFLVLAVRDSFMETGMFGYYQTWNQTPMSITAGPVSTLPWEGGAPVPTDSADAGMGKWAGASPSWGAKSGLPVGPSLKPWDGAGRWRASQPAGVWRAAACTACLGRIERSLSEFSALLGGPFPDPLERVAFPGALFGCIWKSSQVACSLPQVWGLGAQKEIWGPCWLLSLLLHRVCFTSGVWAL</sequence>
<dbReference type="GeneID" id="111157030"/>
<dbReference type="KEGG" id="elk:111157030"/>
<dbReference type="RefSeq" id="XP_022373942.1">
    <property type="nucleotide sequence ID" value="XM_022518234.1"/>
</dbReference>
<protein>
    <submittedName>
        <fullName evidence="2">Uncharacterized protein LOC111157030</fullName>
    </submittedName>
</protein>
<reference evidence="2" key="1">
    <citation type="submission" date="2025-08" db="UniProtKB">
        <authorList>
            <consortium name="RefSeq"/>
        </authorList>
    </citation>
    <scope>IDENTIFICATION</scope>
    <source>
        <tissue evidence="2">Blood</tissue>
    </source>
</reference>
<evidence type="ECO:0000313" key="1">
    <source>
        <dbReference type="Proteomes" id="UP000248482"/>
    </source>
</evidence>
<organism evidence="1 2">
    <name type="scientific">Enhydra lutris kenyoni</name>
    <name type="common">northern sea otter</name>
    <dbReference type="NCBI Taxonomy" id="391180"/>
    <lineage>
        <taxon>Eukaryota</taxon>
        <taxon>Metazoa</taxon>
        <taxon>Chordata</taxon>
        <taxon>Craniata</taxon>
        <taxon>Vertebrata</taxon>
        <taxon>Euteleostomi</taxon>
        <taxon>Mammalia</taxon>
        <taxon>Eutheria</taxon>
        <taxon>Laurasiatheria</taxon>
        <taxon>Carnivora</taxon>
        <taxon>Caniformia</taxon>
        <taxon>Musteloidea</taxon>
        <taxon>Mustelidae</taxon>
        <taxon>Lutrinae</taxon>
        <taxon>Enhydra</taxon>
    </lineage>
</organism>
<keyword evidence="1" id="KW-1185">Reference proteome</keyword>